<dbReference type="GO" id="GO:0046872">
    <property type="term" value="F:metal ion binding"/>
    <property type="evidence" value="ECO:0007669"/>
    <property type="project" value="UniProtKB-UniRule"/>
</dbReference>
<dbReference type="SUPFAM" id="SSF55856">
    <property type="entry name" value="Cytochrome b5-like heme/steroid binding domain"/>
    <property type="match status" value="1"/>
</dbReference>
<keyword evidence="4 8" id="KW-0479">Metal-binding</keyword>
<dbReference type="PANTHER" id="PTHR19359">
    <property type="entry name" value="CYTOCHROME B5"/>
    <property type="match status" value="1"/>
</dbReference>
<dbReference type="InterPro" id="IPR036400">
    <property type="entry name" value="Cyt_B5-like_heme/steroid_sf"/>
</dbReference>
<dbReference type="Gene3D" id="3.10.120.10">
    <property type="entry name" value="Cytochrome b5-like heme/steroid binding domain"/>
    <property type="match status" value="1"/>
</dbReference>
<dbReference type="EMBL" id="AGBW02009439">
    <property type="protein sequence ID" value="OWR50814.1"/>
    <property type="molecule type" value="Genomic_DNA"/>
</dbReference>
<dbReference type="SMART" id="SM01117">
    <property type="entry name" value="Cyt-b5"/>
    <property type="match status" value="1"/>
</dbReference>
<keyword evidence="2 8" id="KW-0349">Heme</keyword>
<protein>
    <submittedName>
        <fullName evidence="9">Cytochrome b5</fullName>
    </submittedName>
</protein>
<evidence type="ECO:0000313" key="9">
    <source>
        <dbReference type="EMBL" id="OWR50814.1"/>
    </source>
</evidence>
<dbReference type="GO" id="GO:0020037">
    <property type="term" value="F:heme binding"/>
    <property type="evidence" value="ECO:0007669"/>
    <property type="project" value="UniProtKB-UniRule"/>
</dbReference>
<evidence type="ECO:0000256" key="1">
    <source>
        <dbReference type="ARBA" id="ARBA00004370"/>
    </source>
</evidence>
<keyword evidence="10" id="KW-1185">Reference proteome</keyword>
<sequence length="128" mass="14356">MTRYFTREEVSRRNHRQDAAIIIDNVVYDVTDFLEHHPGGIEVLLDNAGKDASKCFADVGHSEDAKLWRAQYKVGEVVADERWQVVAPVSSEQGEDSAEYTLKGLLDVLLPPLFMGAVALVTYNYLLS</sequence>
<evidence type="ECO:0000256" key="7">
    <source>
        <dbReference type="ARBA" id="ARBA00038168"/>
    </source>
</evidence>
<organism evidence="9 10">
    <name type="scientific">Danaus plexippus plexippus</name>
    <dbReference type="NCBI Taxonomy" id="278856"/>
    <lineage>
        <taxon>Eukaryota</taxon>
        <taxon>Metazoa</taxon>
        <taxon>Ecdysozoa</taxon>
        <taxon>Arthropoda</taxon>
        <taxon>Hexapoda</taxon>
        <taxon>Insecta</taxon>
        <taxon>Pterygota</taxon>
        <taxon>Neoptera</taxon>
        <taxon>Endopterygota</taxon>
        <taxon>Lepidoptera</taxon>
        <taxon>Glossata</taxon>
        <taxon>Ditrysia</taxon>
        <taxon>Papilionoidea</taxon>
        <taxon>Nymphalidae</taxon>
        <taxon>Danainae</taxon>
        <taxon>Danaini</taxon>
        <taxon>Danaina</taxon>
        <taxon>Danaus</taxon>
        <taxon>Danaus</taxon>
    </lineage>
</organism>
<name>A0A212FAP8_DANPL</name>
<dbReference type="InterPro" id="IPR018506">
    <property type="entry name" value="Cyt_B5_heme-BS"/>
</dbReference>
<evidence type="ECO:0000256" key="6">
    <source>
        <dbReference type="ARBA" id="ARBA00023136"/>
    </source>
</evidence>
<comment type="caution">
    <text evidence="9">The sequence shown here is derived from an EMBL/GenBank/DDBJ whole genome shotgun (WGS) entry which is preliminary data.</text>
</comment>
<evidence type="ECO:0000256" key="5">
    <source>
        <dbReference type="ARBA" id="ARBA00023004"/>
    </source>
</evidence>
<evidence type="ECO:0000256" key="8">
    <source>
        <dbReference type="RuleBase" id="RU362121"/>
    </source>
</evidence>
<comment type="subcellular location">
    <subcellularLocation>
        <location evidence="1">Membrane</location>
    </subcellularLocation>
</comment>
<dbReference type="OrthoDB" id="260519at2759"/>
<dbReference type="GO" id="GO:0016020">
    <property type="term" value="C:membrane"/>
    <property type="evidence" value="ECO:0007669"/>
    <property type="project" value="UniProtKB-SubCell"/>
</dbReference>
<evidence type="ECO:0000256" key="2">
    <source>
        <dbReference type="ARBA" id="ARBA00022617"/>
    </source>
</evidence>
<keyword evidence="8" id="KW-1133">Transmembrane helix</keyword>
<dbReference type="PROSITE" id="PS50255">
    <property type="entry name" value="CYTOCHROME_B5_2"/>
    <property type="match status" value="1"/>
</dbReference>
<dbReference type="KEGG" id="dpl:KGM_210599"/>
<evidence type="ECO:0000256" key="4">
    <source>
        <dbReference type="ARBA" id="ARBA00022723"/>
    </source>
</evidence>
<comment type="similarity">
    <text evidence="7 8">Belongs to the cytochrome b5 family.</text>
</comment>
<evidence type="ECO:0000256" key="3">
    <source>
        <dbReference type="ARBA" id="ARBA00022692"/>
    </source>
</evidence>
<dbReference type="PRINTS" id="PR00363">
    <property type="entry name" value="CYTOCHROMEB5"/>
</dbReference>
<evidence type="ECO:0000313" key="10">
    <source>
        <dbReference type="Proteomes" id="UP000007151"/>
    </source>
</evidence>
<dbReference type="FunFam" id="3.10.120.10:FF:000002">
    <property type="entry name" value="Cytochrome b5 type B"/>
    <property type="match status" value="1"/>
</dbReference>
<dbReference type="InterPro" id="IPR001199">
    <property type="entry name" value="Cyt_B5-like_heme/steroid-bd"/>
</dbReference>
<keyword evidence="6 8" id="KW-0472">Membrane</keyword>
<reference evidence="9 10" key="1">
    <citation type="journal article" date="2011" name="Cell">
        <title>The monarch butterfly genome yields insights into long-distance migration.</title>
        <authorList>
            <person name="Zhan S."/>
            <person name="Merlin C."/>
            <person name="Boore J.L."/>
            <person name="Reppert S.M."/>
        </authorList>
    </citation>
    <scope>NUCLEOTIDE SEQUENCE [LARGE SCALE GENOMIC DNA]</scope>
    <source>
        <strain evidence="9">F-2</strain>
    </source>
</reference>
<proteinExistence type="inferred from homology"/>
<dbReference type="Proteomes" id="UP000007151">
    <property type="component" value="Unassembled WGS sequence"/>
</dbReference>
<gene>
    <name evidence="9" type="ORF">KGM_210599</name>
</gene>
<accession>A0A212FAP8</accession>
<dbReference type="Pfam" id="PF00173">
    <property type="entry name" value="Cyt-b5"/>
    <property type="match status" value="1"/>
</dbReference>
<dbReference type="InterPro" id="IPR050668">
    <property type="entry name" value="Cytochrome_b5"/>
</dbReference>
<keyword evidence="3 8" id="KW-0812">Transmembrane</keyword>
<dbReference type="STRING" id="278856.A0A212FAP8"/>
<feature type="transmembrane region" description="Helical" evidence="8">
    <location>
        <begin position="109"/>
        <end position="127"/>
    </location>
</feature>
<dbReference type="AlphaFoldDB" id="A0A212FAP8"/>
<keyword evidence="5 8" id="KW-0408">Iron</keyword>
<dbReference type="PROSITE" id="PS00191">
    <property type="entry name" value="CYTOCHROME_B5_1"/>
    <property type="match status" value="1"/>
</dbReference>